<evidence type="ECO:0000313" key="2">
    <source>
        <dbReference type="EMBL" id="NPU66265.1"/>
    </source>
</evidence>
<sequence length="150" mass="16303">MTETIARSRRLGSIGSLVGLLALVAAILPHWVLPMIDPPPPIDKVIVDVGHRVKDRLVAHIKGVDYQAPARERSWTDRLHQQLPLAAVSLGLLAIILGVIGQLRREERHIAAMATTLGGCAIAVQLSFVLMGVLIVMAIIYFVGDFLSLF</sequence>
<dbReference type="Proteomes" id="UP000886476">
    <property type="component" value="Unassembled WGS sequence"/>
</dbReference>
<feature type="transmembrane region" description="Helical" evidence="1">
    <location>
        <begin position="110"/>
        <end position="143"/>
    </location>
</feature>
<feature type="transmembrane region" description="Helical" evidence="1">
    <location>
        <begin position="12"/>
        <end position="33"/>
    </location>
</feature>
<dbReference type="EMBL" id="JABFDN010000004">
    <property type="protein sequence ID" value="NPU66265.1"/>
    <property type="molecule type" value="Genomic_DNA"/>
</dbReference>
<keyword evidence="1" id="KW-0472">Membrane</keyword>
<reference evidence="2" key="1">
    <citation type="submission" date="2020-05" db="EMBL/GenBank/DDBJ databases">
        <title>Nod-independent and nitrogen-fixing Bradyrhizobium aeschynomene sp. nov. isolated from nodules of Aeschynomene indica.</title>
        <authorList>
            <person name="Zhang Z."/>
        </authorList>
    </citation>
    <scope>NUCLEOTIDE SEQUENCE</scope>
    <source>
        <strain evidence="2">83012</strain>
    </source>
</reference>
<accession>A0ABX2CF19</accession>
<dbReference type="RefSeq" id="WP_172111362.1">
    <property type="nucleotide sequence ID" value="NZ_JABFDM010000007.1"/>
</dbReference>
<organism evidence="2 3">
    <name type="scientific">Bradyrhizobium aeschynomenes</name>
    <dbReference type="NCBI Taxonomy" id="2734909"/>
    <lineage>
        <taxon>Bacteria</taxon>
        <taxon>Pseudomonadati</taxon>
        <taxon>Pseudomonadota</taxon>
        <taxon>Alphaproteobacteria</taxon>
        <taxon>Hyphomicrobiales</taxon>
        <taxon>Nitrobacteraceae</taxon>
        <taxon>Bradyrhizobium</taxon>
    </lineage>
</organism>
<protein>
    <submittedName>
        <fullName evidence="2">Uncharacterized protein</fullName>
    </submittedName>
</protein>
<gene>
    <name evidence="2" type="ORF">HL667_14770</name>
</gene>
<evidence type="ECO:0000313" key="3">
    <source>
        <dbReference type="Proteomes" id="UP000886476"/>
    </source>
</evidence>
<evidence type="ECO:0000256" key="1">
    <source>
        <dbReference type="SAM" id="Phobius"/>
    </source>
</evidence>
<keyword evidence="1" id="KW-1133">Transmembrane helix</keyword>
<proteinExistence type="predicted"/>
<name>A0ABX2CF19_9BRAD</name>
<keyword evidence="3" id="KW-1185">Reference proteome</keyword>
<feature type="transmembrane region" description="Helical" evidence="1">
    <location>
        <begin position="83"/>
        <end position="103"/>
    </location>
</feature>
<comment type="caution">
    <text evidence="2">The sequence shown here is derived from an EMBL/GenBank/DDBJ whole genome shotgun (WGS) entry which is preliminary data.</text>
</comment>
<keyword evidence="1" id="KW-0812">Transmembrane</keyword>